<evidence type="ECO:0000256" key="5">
    <source>
        <dbReference type="ARBA" id="ARBA00022960"/>
    </source>
</evidence>
<evidence type="ECO:0000256" key="8">
    <source>
        <dbReference type="SAM" id="Phobius"/>
    </source>
</evidence>
<dbReference type="RefSeq" id="WP_045671489.1">
    <property type="nucleotide sequence ID" value="NZ_CP011058.1"/>
</dbReference>
<evidence type="ECO:0000256" key="6">
    <source>
        <dbReference type="ARBA" id="ARBA00022989"/>
    </source>
</evidence>
<keyword evidence="5" id="KW-0133">Cell shape</keyword>
<protein>
    <submittedName>
        <fullName evidence="9">Rod shape-determining protein MreD</fullName>
    </submittedName>
</protein>
<keyword evidence="10" id="KW-1185">Reference proteome</keyword>
<dbReference type="InterPro" id="IPR007227">
    <property type="entry name" value="Cell_shape_determining_MreD"/>
</dbReference>
<keyword evidence="3" id="KW-1003">Cell membrane</keyword>
<dbReference type="STRING" id="1126833.VN24_17735"/>
<evidence type="ECO:0000256" key="2">
    <source>
        <dbReference type="ARBA" id="ARBA00007776"/>
    </source>
</evidence>
<dbReference type="Pfam" id="PF04093">
    <property type="entry name" value="MreD"/>
    <property type="match status" value="1"/>
</dbReference>
<evidence type="ECO:0000256" key="3">
    <source>
        <dbReference type="ARBA" id="ARBA00022475"/>
    </source>
</evidence>
<dbReference type="KEGG" id="pbj:VN24_17735"/>
<reference evidence="10" key="2">
    <citation type="submission" date="2015-03" db="EMBL/GenBank/DDBJ databases">
        <title>Genome sequence of Paenibacillus beijingensis strain DSM 24997T.</title>
        <authorList>
            <person name="Kwak Y."/>
            <person name="Shin J.-H."/>
        </authorList>
    </citation>
    <scope>NUCLEOTIDE SEQUENCE [LARGE SCALE GENOMIC DNA]</scope>
    <source>
        <strain evidence="10">DSM 24997</strain>
    </source>
</reference>
<keyword evidence="4 8" id="KW-0812">Transmembrane</keyword>
<organism evidence="9 10">
    <name type="scientific">Paenibacillus beijingensis</name>
    <dbReference type="NCBI Taxonomy" id="1126833"/>
    <lineage>
        <taxon>Bacteria</taxon>
        <taxon>Bacillati</taxon>
        <taxon>Bacillota</taxon>
        <taxon>Bacilli</taxon>
        <taxon>Bacillales</taxon>
        <taxon>Paenibacillaceae</taxon>
        <taxon>Paenibacillus</taxon>
    </lineage>
</organism>
<dbReference type="GO" id="GO:0005886">
    <property type="term" value="C:plasma membrane"/>
    <property type="evidence" value="ECO:0007669"/>
    <property type="project" value="UniProtKB-SubCell"/>
</dbReference>
<accession>A0A0D5NLB1</accession>
<proteinExistence type="inferred from homology"/>
<reference evidence="9 10" key="1">
    <citation type="journal article" date="2015" name="J. Biotechnol.">
        <title>Complete genome sequence of Paenibacillus beijingensis 7188(T) (=DSM 24997(T)), a novel rhizobacterium from jujube garden soil.</title>
        <authorList>
            <person name="Kwak Y."/>
            <person name="Shin J.H."/>
        </authorList>
    </citation>
    <scope>NUCLEOTIDE SEQUENCE [LARGE SCALE GENOMIC DNA]</scope>
    <source>
        <strain evidence="9 10">DSM 24997</strain>
    </source>
</reference>
<dbReference type="GO" id="GO:0008360">
    <property type="term" value="P:regulation of cell shape"/>
    <property type="evidence" value="ECO:0007669"/>
    <property type="project" value="UniProtKB-KW"/>
</dbReference>
<feature type="transmembrane region" description="Helical" evidence="8">
    <location>
        <begin position="99"/>
        <end position="119"/>
    </location>
</feature>
<dbReference type="OrthoDB" id="2678464at2"/>
<dbReference type="HOGENOM" id="CLU_121959_1_0_9"/>
<gene>
    <name evidence="9" type="ORF">VN24_17735</name>
</gene>
<name>A0A0D5NLB1_9BACL</name>
<evidence type="ECO:0000256" key="1">
    <source>
        <dbReference type="ARBA" id="ARBA00004651"/>
    </source>
</evidence>
<feature type="transmembrane region" description="Helical" evidence="8">
    <location>
        <begin position="76"/>
        <end position="92"/>
    </location>
</feature>
<evidence type="ECO:0000313" key="10">
    <source>
        <dbReference type="Proteomes" id="UP000032633"/>
    </source>
</evidence>
<dbReference type="PATRIC" id="fig|1126833.4.peg.3893"/>
<comment type="similarity">
    <text evidence="2">Belongs to the MreD family.</text>
</comment>
<sequence length="174" mass="20082">MSMRFIVLIMLLLFLVEGTIVPWLVPDGFAGRLVPHFTFVMVLYAALYHSRHSALLLGFGFGMLQDVVYYGHLIGVHAFTMGLIGYAVGIMLERKRSTLFMALAMIGFADLFYEVLVFYVYKVFRITNETFAWAMYDHILPSLFLQQAFALAVYIPARRWFSEASRNRLDKDRD</sequence>
<keyword evidence="6 8" id="KW-1133">Transmembrane helix</keyword>
<dbReference type="EMBL" id="CP011058">
    <property type="protein sequence ID" value="AJY76061.1"/>
    <property type="molecule type" value="Genomic_DNA"/>
</dbReference>
<evidence type="ECO:0000313" key="9">
    <source>
        <dbReference type="EMBL" id="AJY76061.1"/>
    </source>
</evidence>
<dbReference type="NCBIfam" id="TIGR03426">
    <property type="entry name" value="shape_MreD"/>
    <property type="match status" value="1"/>
</dbReference>
<keyword evidence="7 8" id="KW-0472">Membrane</keyword>
<evidence type="ECO:0000256" key="4">
    <source>
        <dbReference type="ARBA" id="ARBA00022692"/>
    </source>
</evidence>
<comment type="subcellular location">
    <subcellularLocation>
        <location evidence="1">Cell membrane</location>
        <topology evidence="1">Multi-pass membrane protein</topology>
    </subcellularLocation>
</comment>
<dbReference type="Proteomes" id="UP000032633">
    <property type="component" value="Chromosome"/>
</dbReference>
<evidence type="ECO:0000256" key="7">
    <source>
        <dbReference type="ARBA" id="ARBA00023136"/>
    </source>
</evidence>
<dbReference type="AlphaFoldDB" id="A0A0D5NLB1"/>